<accession>A0ACB7W0F7</accession>
<keyword evidence="1" id="KW-0378">Hydrolase</keyword>
<dbReference type="EC" id="3.4.16.6" evidence="1"/>
<sequence length="483" mass="54797">MVMLMVLVFINGGTLVKGYPEEDLVKKLPGQPDVAFKQYAGYVDVDLDAGRSLFYYFVEAQGESQVKPLTLWLTGGPGCSSIGQGSFTQVGPFLPNGDGHSLQCNKMSWNRVSNLLFVDAPAGIGWSYSNRSSDYSVSIESFTNDMYIFLMKWLEKFPDFKYTDLFLTGETYAGHYIPSFVNVLLKHNQNSDDFKFKIKGIAIGNPTVKLDRDLAASYEFLWSHGMISDEIFMNIKSECDFEKYVRRTYQNASETCNTAVDTANRMVGNINFYNVILDTCPSNVEEQLRLKKTVSKISNGIDVCMGYEIDVYLNLPQVQHAFHANRTKLPYKWSGCSQFLRYNDEDNIKNMLPLLKIIVGQKIPVWIFRQENSLVTYLTEISLRSISFIILHRSGDQDAIFSLLGSRSLVRELAEELKYNITVPYGAWYYKSQVGGWVTEYGNVLTFATVKGGGKMIGYLQPGRAFQLFKSFVHGERLTKRNT</sequence>
<dbReference type="Proteomes" id="UP000827976">
    <property type="component" value="Chromosome 5"/>
</dbReference>
<protein>
    <submittedName>
        <fullName evidence="1">Peptidase S10 serine carboxypeptidase protein</fullName>
        <ecNumber evidence="1">3.4.16.6</ecNumber>
    </submittedName>
</protein>
<name>A0ACB7W0F7_DIOAL</name>
<keyword evidence="2" id="KW-1185">Reference proteome</keyword>
<dbReference type="EMBL" id="CM037015">
    <property type="protein sequence ID" value="KAH7680930.1"/>
    <property type="molecule type" value="Genomic_DNA"/>
</dbReference>
<evidence type="ECO:0000313" key="1">
    <source>
        <dbReference type="EMBL" id="KAH7680930.1"/>
    </source>
</evidence>
<gene>
    <name evidence="1" type="ORF">IHE45_05G026600</name>
</gene>
<organism evidence="1 2">
    <name type="scientific">Dioscorea alata</name>
    <name type="common">Purple yam</name>
    <dbReference type="NCBI Taxonomy" id="55571"/>
    <lineage>
        <taxon>Eukaryota</taxon>
        <taxon>Viridiplantae</taxon>
        <taxon>Streptophyta</taxon>
        <taxon>Embryophyta</taxon>
        <taxon>Tracheophyta</taxon>
        <taxon>Spermatophyta</taxon>
        <taxon>Magnoliopsida</taxon>
        <taxon>Liliopsida</taxon>
        <taxon>Dioscoreales</taxon>
        <taxon>Dioscoreaceae</taxon>
        <taxon>Dioscorea</taxon>
    </lineage>
</organism>
<evidence type="ECO:0000313" key="2">
    <source>
        <dbReference type="Proteomes" id="UP000827976"/>
    </source>
</evidence>
<keyword evidence="1" id="KW-0121">Carboxypeptidase</keyword>
<proteinExistence type="predicted"/>
<comment type="caution">
    <text evidence="1">The sequence shown here is derived from an EMBL/GenBank/DDBJ whole genome shotgun (WGS) entry which is preliminary data.</text>
</comment>
<keyword evidence="1" id="KW-0645">Protease</keyword>
<reference evidence="2" key="1">
    <citation type="journal article" date="2022" name="Nat. Commun.">
        <title>Chromosome evolution and the genetic basis of agronomically important traits in greater yam.</title>
        <authorList>
            <person name="Bredeson J.V."/>
            <person name="Lyons J.B."/>
            <person name="Oniyinde I.O."/>
            <person name="Okereke N.R."/>
            <person name="Kolade O."/>
            <person name="Nnabue I."/>
            <person name="Nwadili C.O."/>
            <person name="Hribova E."/>
            <person name="Parker M."/>
            <person name="Nwogha J."/>
            <person name="Shu S."/>
            <person name="Carlson J."/>
            <person name="Kariba R."/>
            <person name="Muthemba S."/>
            <person name="Knop K."/>
            <person name="Barton G.J."/>
            <person name="Sherwood A.V."/>
            <person name="Lopez-Montes A."/>
            <person name="Asiedu R."/>
            <person name="Jamnadass R."/>
            <person name="Muchugi A."/>
            <person name="Goodstein D."/>
            <person name="Egesi C.N."/>
            <person name="Featherston J."/>
            <person name="Asfaw A."/>
            <person name="Simpson G.G."/>
            <person name="Dolezel J."/>
            <person name="Hendre P.S."/>
            <person name="Van Deynze A."/>
            <person name="Kumar P.L."/>
            <person name="Obidiegwu J.E."/>
            <person name="Bhattacharjee R."/>
            <person name="Rokhsar D.S."/>
        </authorList>
    </citation>
    <scope>NUCLEOTIDE SEQUENCE [LARGE SCALE GENOMIC DNA]</scope>
    <source>
        <strain evidence="2">cv. TDa95/00328</strain>
    </source>
</reference>